<dbReference type="Proteomes" id="UP000054874">
    <property type="component" value="Unassembled WGS sequence"/>
</dbReference>
<dbReference type="Pfam" id="PF01613">
    <property type="entry name" value="Flavin_Reduct"/>
    <property type="match status" value="1"/>
</dbReference>
<dbReference type="AlphaFoldDB" id="A0A0V8QAC6"/>
<keyword evidence="4" id="KW-1185">Reference proteome</keyword>
<dbReference type="InterPro" id="IPR052174">
    <property type="entry name" value="Flavoredoxin"/>
</dbReference>
<organism evidence="3 4">
    <name type="scientific">Acetivibrio ethanolgignens</name>
    <dbReference type="NCBI Taxonomy" id="290052"/>
    <lineage>
        <taxon>Bacteria</taxon>
        <taxon>Bacillati</taxon>
        <taxon>Bacillota</taxon>
        <taxon>Clostridia</taxon>
        <taxon>Eubacteriales</taxon>
        <taxon>Oscillospiraceae</taxon>
        <taxon>Acetivibrio</taxon>
    </lineage>
</organism>
<dbReference type="InterPro" id="IPR002563">
    <property type="entry name" value="Flavin_Rdtase-like_dom"/>
</dbReference>
<evidence type="ECO:0000259" key="2">
    <source>
        <dbReference type="Pfam" id="PF01613"/>
    </source>
</evidence>
<proteinExistence type="inferred from homology"/>
<dbReference type="OrthoDB" id="9791490at2"/>
<feature type="domain" description="Flavin reductase like" evidence="2">
    <location>
        <begin position="27"/>
        <end position="130"/>
    </location>
</feature>
<dbReference type="InterPro" id="IPR012349">
    <property type="entry name" value="Split_barrel_FMN-bd"/>
</dbReference>
<accession>A0A0V8QAC6</accession>
<comment type="caution">
    <text evidence="3">The sequence shown here is derived from an EMBL/GenBank/DDBJ whole genome shotgun (WGS) entry which is preliminary data.</text>
</comment>
<dbReference type="GO" id="GO:0016646">
    <property type="term" value="F:oxidoreductase activity, acting on the CH-NH group of donors, NAD or NADP as acceptor"/>
    <property type="evidence" value="ECO:0007669"/>
    <property type="project" value="UniProtKB-ARBA"/>
</dbReference>
<dbReference type="GO" id="GO:0010181">
    <property type="term" value="F:FMN binding"/>
    <property type="evidence" value="ECO:0007669"/>
    <property type="project" value="InterPro"/>
</dbReference>
<evidence type="ECO:0000313" key="4">
    <source>
        <dbReference type="Proteomes" id="UP000054874"/>
    </source>
</evidence>
<protein>
    <submittedName>
        <fullName evidence="3">Flavin reductase</fullName>
    </submittedName>
</protein>
<name>A0A0V8QAC6_9FIRM</name>
<dbReference type="SUPFAM" id="SSF50475">
    <property type="entry name" value="FMN-binding split barrel"/>
    <property type="match status" value="1"/>
</dbReference>
<dbReference type="RefSeq" id="WP_058354256.1">
    <property type="nucleotide sequence ID" value="NZ_CABMMD010000219.1"/>
</dbReference>
<gene>
    <name evidence="3" type="ORF">ASU35_04500</name>
</gene>
<sequence>MNTFTLVSPDSFDFSPFQMIGKDWFAVTAEKDGKFNAMTASWGGLGIMWGKNAAFIVIRDSRYTKECLDASEFFSLAVFGEEKYRKALGYLGKASGRDEDKLTTAGLTVSYHKNIPYIEEASCIFLCRKLCCQKITPESFLDPSIQDTWYRDKDYHNLYIAEITGVLKK</sequence>
<dbReference type="EMBL" id="LNAM01000219">
    <property type="protein sequence ID" value="KSV57444.1"/>
    <property type="molecule type" value="Genomic_DNA"/>
</dbReference>
<dbReference type="PANTHER" id="PTHR43567">
    <property type="entry name" value="FLAVOREDOXIN-RELATED-RELATED"/>
    <property type="match status" value="1"/>
</dbReference>
<reference evidence="3 4" key="1">
    <citation type="submission" date="2015-11" db="EMBL/GenBank/DDBJ databases">
        <title>Butyribacter intestini gen. nov., sp. nov., a butyric acid-producing bacterium of the family Lachnospiraceae isolated from the human faeces.</title>
        <authorList>
            <person name="Zou Y."/>
            <person name="Xue W."/>
            <person name="Luo G."/>
            <person name="Lv M."/>
        </authorList>
    </citation>
    <scope>NUCLEOTIDE SEQUENCE [LARGE SCALE GENOMIC DNA]</scope>
    <source>
        <strain evidence="3 4">ACET-33324</strain>
    </source>
</reference>
<evidence type="ECO:0000256" key="1">
    <source>
        <dbReference type="ARBA" id="ARBA00038054"/>
    </source>
</evidence>
<evidence type="ECO:0000313" key="3">
    <source>
        <dbReference type="EMBL" id="KSV57444.1"/>
    </source>
</evidence>
<dbReference type="PANTHER" id="PTHR43567:SF5">
    <property type="entry name" value="HYPOTHETICAL CYTOSOLIC PROTEIN"/>
    <property type="match status" value="1"/>
</dbReference>
<comment type="similarity">
    <text evidence="1">Belongs to the flavoredoxin family.</text>
</comment>
<dbReference type="Gene3D" id="2.30.110.10">
    <property type="entry name" value="Electron Transport, Fmn-binding Protein, Chain A"/>
    <property type="match status" value="1"/>
</dbReference>